<keyword evidence="2" id="KW-1185">Reference proteome</keyword>
<proteinExistence type="predicted"/>
<gene>
    <name evidence="1" type="ORF">O6H91_04G015300</name>
</gene>
<dbReference type="EMBL" id="CM055095">
    <property type="protein sequence ID" value="KAJ7557910.1"/>
    <property type="molecule type" value="Genomic_DNA"/>
</dbReference>
<organism evidence="1 2">
    <name type="scientific">Diphasiastrum complanatum</name>
    <name type="common">Issler's clubmoss</name>
    <name type="synonym">Lycopodium complanatum</name>
    <dbReference type="NCBI Taxonomy" id="34168"/>
    <lineage>
        <taxon>Eukaryota</taxon>
        <taxon>Viridiplantae</taxon>
        <taxon>Streptophyta</taxon>
        <taxon>Embryophyta</taxon>
        <taxon>Tracheophyta</taxon>
        <taxon>Lycopodiopsida</taxon>
        <taxon>Lycopodiales</taxon>
        <taxon>Lycopodiaceae</taxon>
        <taxon>Lycopodioideae</taxon>
        <taxon>Diphasiastrum</taxon>
    </lineage>
</organism>
<reference evidence="2" key="1">
    <citation type="journal article" date="2024" name="Proc. Natl. Acad. Sci. U.S.A.">
        <title>Extraordinary preservation of gene collinearity over three hundred million years revealed in homosporous lycophytes.</title>
        <authorList>
            <person name="Li C."/>
            <person name="Wickell D."/>
            <person name="Kuo L.Y."/>
            <person name="Chen X."/>
            <person name="Nie B."/>
            <person name="Liao X."/>
            <person name="Peng D."/>
            <person name="Ji J."/>
            <person name="Jenkins J."/>
            <person name="Williams M."/>
            <person name="Shu S."/>
            <person name="Plott C."/>
            <person name="Barry K."/>
            <person name="Rajasekar S."/>
            <person name="Grimwood J."/>
            <person name="Han X."/>
            <person name="Sun S."/>
            <person name="Hou Z."/>
            <person name="He W."/>
            <person name="Dai G."/>
            <person name="Sun C."/>
            <person name="Schmutz J."/>
            <person name="Leebens-Mack J.H."/>
            <person name="Li F.W."/>
            <person name="Wang L."/>
        </authorList>
    </citation>
    <scope>NUCLEOTIDE SEQUENCE [LARGE SCALE GENOMIC DNA]</scope>
    <source>
        <strain evidence="2">cv. PW_Plant_1</strain>
    </source>
</reference>
<comment type="caution">
    <text evidence="1">The sequence shown here is derived from an EMBL/GenBank/DDBJ whole genome shotgun (WGS) entry which is preliminary data.</text>
</comment>
<accession>A0ACC2DUG1</accession>
<evidence type="ECO:0000313" key="2">
    <source>
        <dbReference type="Proteomes" id="UP001162992"/>
    </source>
</evidence>
<protein>
    <submittedName>
        <fullName evidence="1">Uncharacterized protein</fullName>
    </submittedName>
</protein>
<dbReference type="Proteomes" id="UP001162992">
    <property type="component" value="Chromosome 4"/>
</dbReference>
<sequence>MMKKDMGSYQLWISIRMSLVRSMLFATALIALPVVYILSRAHPPCKQLALTDPSSPAFNETSFDPQASLFISQGRPNNSNIQLRYNFKSYEEYVQLQLKKTTNAKLRKIWMTTEWQKKVELFSAQFEGFMSQGGLIKPGMKALCVGARVGQEVLALRQLGLKDSIGIDLVPSPPLVVKGDIHKHPFKNNTFDFEFSNVFDHALFPSLFMSEIERTLKPGGVAVIHVSVKRRADKYSANDLRSLDAFLSLLKQSDVLHVKEIDLLGLDTEVAIRKRYAQEN</sequence>
<evidence type="ECO:0000313" key="1">
    <source>
        <dbReference type="EMBL" id="KAJ7557910.1"/>
    </source>
</evidence>
<name>A0ACC2DUG1_DIPCM</name>